<feature type="binding site" description="axial binding residue" evidence="3">
    <location>
        <position position="449"/>
    </location>
    <ligand>
        <name>heme</name>
        <dbReference type="ChEBI" id="CHEBI:30413"/>
    </ligand>
    <ligandPart>
        <name>Fe</name>
        <dbReference type="ChEBI" id="CHEBI:18248"/>
    </ligandPart>
</feature>
<dbReference type="Pfam" id="PF00067">
    <property type="entry name" value="p450"/>
    <property type="match status" value="1"/>
</dbReference>
<dbReference type="PROSITE" id="PS00086">
    <property type="entry name" value="CYTOCHROME_P450"/>
    <property type="match status" value="1"/>
</dbReference>
<dbReference type="SUPFAM" id="SSF48264">
    <property type="entry name" value="Cytochrome P450"/>
    <property type="match status" value="1"/>
</dbReference>
<dbReference type="GO" id="GO:0046872">
    <property type="term" value="F:metal ion binding"/>
    <property type="evidence" value="ECO:0007669"/>
    <property type="project" value="UniProtKB-KW"/>
</dbReference>
<gene>
    <name evidence="6" type="ORF">ACJIZ3_004086</name>
</gene>
<comment type="cofactor">
    <cofactor evidence="3">
        <name>heme</name>
        <dbReference type="ChEBI" id="CHEBI:30413"/>
    </cofactor>
</comment>
<proteinExistence type="inferred from homology"/>
<dbReference type="CDD" id="cd11073">
    <property type="entry name" value="CYP76-like"/>
    <property type="match status" value="1"/>
</dbReference>
<dbReference type="EMBL" id="JBJXBP010000007">
    <property type="protein sequence ID" value="KAL3818181.1"/>
    <property type="molecule type" value="Genomic_DNA"/>
</dbReference>
<evidence type="ECO:0000256" key="1">
    <source>
        <dbReference type="ARBA" id="ARBA00004167"/>
    </source>
</evidence>
<evidence type="ECO:0000256" key="4">
    <source>
        <dbReference type="RuleBase" id="RU000461"/>
    </source>
</evidence>
<dbReference type="InterPro" id="IPR002401">
    <property type="entry name" value="Cyt_P450_E_grp-I"/>
</dbReference>
<keyword evidence="5" id="KW-1133">Transmembrane helix</keyword>
<keyword evidence="5" id="KW-0472">Membrane</keyword>
<dbReference type="InterPro" id="IPR017972">
    <property type="entry name" value="Cyt_P450_CS"/>
</dbReference>
<dbReference type="PANTHER" id="PTHR47951">
    <property type="entry name" value="OS08G0547900 PROTEIN"/>
    <property type="match status" value="1"/>
</dbReference>
<evidence type="ECO:0000256" key="5">
    <source>
        <dbReference type="SAM" id="Phobius"/>
    </source>
</evidence>
<keyword evidence="4" id="KW-0503">Monooxygenase</keyword>
<accession>A0ABD3S148</accession>
<dbReference type="GO" id="GO:0016020">
    <property type="term" value="C:membrane"/>
    <property type="evidence" value="ECO:0007669"/>
    <property type="project" value="UniProtKB-SubCell"/>
</dbReference>
<comment type="caution">
    <text evidence="6">The sequence shown here is derived from an EMBL/GenBank/DDBJ whole genome shotgun (WGS) entry which is preliminary data.</text>
</comment>
<organism evidence="6 7">
    <name type="scientific">Penstemon smallii</name>
    <dbReference type="NCBI Taxonomy" id="265156"/>
    <lineage>
        <taxon>Eukaryota</taxon>
        <taxon>Viridiplantae</taxon>
        <taxon>Streptophyta</taxon>
        <taxon>Embryophyta</taxon>
        <taxon>Tracheophyta</taxon>
        <taxon>Spermatophyta</taxon>
        <taxon>Magnoliopsida</taxon>
        <taxon>eudicotyledons</taxon>
        <taxon>Gunneridae</taxon>
        <taxon>Pentapetalae</taxon>
        <taxon>asterids</taxon>
        <taxon>lamiids</taxon>
        <taxon>Lamiales</taxon>
        <taxon>Plantaginaceae</taxon>
        <taxon>Cheloneae</taxon>
        <taxon>Penstemon</taxon>
    </lineage>
</organism>
<keyword evidence="3 4" id="KW-0349">Heme</keyword>
<sequence length="511" mass="58042">MDQFYIIALSISLTLVSIIILFIKKPTSSKSPPLPPGPRGLPIVGYLPYIGKNLLVQFTELAHKYGPIYKLHLGHKLWVVVSSPSITKEVVRDNDLIFANRAVSIGLRVATYGGSGVVWSPNEPGWRLMRKIFVHEMISPSSLEASYNLRKDVVRKTIRNIHHNKIGKAIQMRDLCFLTVLNIVINLMWGGTIEGEEGERIVTEFNIVVEKLLDLTGKGNISDFFPFLAGLDLQGVKRNMERHVECMDKMFDAVIDLYQQRFNGKGIEQGRKDLLQLLLKHKEDNKDDSETGLTLQQFRVMMMDFIAGGTSAQSTAIEWAMAELLKNPEILAKVQQELSDVVGDNNIVEESHMSKLKYMEAVFKESLRLHPAIPFLIPRSPIESSIIGGYTIPKRTTVFVNVWSIQRDPSIWENPLEFRPERFLDKNQNLDYSGNNFNYFPFGSGRRMCAGMPLAERMSFYILASLLHSFEWRLPEGEQLDMAERFGIVLRKTKPLVALPTPRLSDSNLYA</sequence>
<comment type="similarity">
    <text evidence="4">Belongs to the cytochrome P450 family.</text>
</comment>
<keyword evidence="3 4" id="KW-0479">Metal-binding</keyword>
<name>A0ABD3S148_9LAMI</name>
<evidence type="ECO:0000256" key="3">
    <source>
        <dbReference type="PIRSR" id="PIRSR602401-1"/>
    </source>
</evidence>
<comment type="subcellular location">
    <subcellularLocation>
        <location evidence="1">Membrane</location>
        <topology evidence="1">Single-pass membrane protein</topology>
    </subcellularLocation>
</comment>
<dbReference type="InterPro" id="IPR001128">
    <property type="entry name" value="Cyt_P450"/>
</dbReference>
<dbReference type="FunFam" id="1.10.630.10:FF:000207">
    <property type="entry name" value="Putative cytochrome P450 superfamily protein"/>
    <property type="match status" value="1"/>
</dbReference>
<evidence type="ECO:0008006" key="8">
    <source>
        <dbReference type="Google" id="ProtNLM"/>
    </source>
</evidence>
<dbReference type="Gene3D" id="1.10.630.10">
    <property type="entry name" value="Cytochrome P450"/>
    <property type="match status" value="1"/>
</dbReference>
<dbReference type="Proteomes" id="UP001634393">
    <property type="component" value="Unassembled WGS sequence"/>
</dbReference>
<dbReference type="GO" id="GO:0004497">
    <property type="term" value="F:monooxygenase activity"/>
    <property type="evidence" value="ECO:0007669"/>
    <property type="project" value="UniProtKB-KW"/>
</dbReference>
<dbReference type="PRINTS" id="PR00385">
    <property type="entry name" value="P450"/>
</dbReference>
<evidence type="ECO:0000313" key="7">
    <source>
        <dbReference type="Proteomes" id="UP001634393"/>
    </source>
</evidence>
<keyword evidence="5" id="KW-0812">Transmembrane</keyword>
<dbReference type="PANTHER" id="PTHR47951:SF7">
    <property type="entry name" value="FLAVONOID 3',5'-HYDROXYLASE-LIKE ISOFORM X1"/>
    <property type="match status" value="1"/>
</dbReference>
<dbReference type="PRINTS" id="PR00463">
    <property type="entry name" value="EP450I"/>
</dbReference>
<feature type="transmembrane region" description="Helical" evidence="5">
    <location>
        <begin position="6"/>
        <end position="23"/>
    </location>
</feature>
<protein>
    <recommendedName>
        <fullName evidence="8">Cytochrome P450</fullName>
    </recommendedName>
</protein>
<keyword evidence="3 4" id="KW-0408">Iron</keyword>
<keyword evidence="7" id="KW-1185">Reference proteome</keyword>
<dbReference type="InterPro" id="IPR036396">
    <property type="entry name" value="Cyt_P450_sf"/>
</dbReference>
<evidence type="ECO:0000256" key="2">
    <source>
        <dbReference type="ARBA" id="ARBA00023002"/>
    </source>
</evidence>
<keyword evidence="2 4" id="KW-0560">Oxidoreductase</keyword>
<evidence type="ECO:0000313" key="6">
    <source>
        <dbReference type="EMBL" id="KAL3818181.1"/>
    </source>
</evidence>
<feature type="transmembrane region" description="Helical" evidence="5">
    <location>
        <begin position="175"/>
        <end position="193"/>
    </location>
</feature>
<reference evidence="6 7" key="1">
    <citation type="submission" date="2024-12" db="EMBL/GenBank/DDBJ databases">
        <title>The unique morphological basis and parallel evolutionary history of personate flowers in Penstemon.</title>
        <authorList>
            <person name="Depatie T.H."/>
            <person name="Wessinger C.A."/>
        </authorList>
    </citation>
    <scope>NUCLEOTIDE SEQUENCE [LARGE SCALE GENOMIC DNA]</scope>
    <source>
        <strain evidence="6">WTNN_2</strain>
        <tissue evidence="6">Leaf</tissue>
    </source>
</reference>
<dbReference type="AlphaFoldDB" id="A0ABD3S148"/>